<comment type="caution">
    <text evidence="2">The sequence shown here is derived from an EMBL/GenBank/DDBJ whole genome shotgun (WGS) entry which is preliminary data.</text>
</comment>
<keyword evidence="3" id="KW-1185">Reference proteome</keyword>
<accession>A0A8H5T325</accession>
<dbReference type="Proteomes" id="UP000567885">
    <property type="component" value="Unassembled WGS sequence"/>
</dbReference>
<reference evidence="2 3" key="1">
    <citation type="submission" date="2020-05" db="EMBL/GenBank/DDBJ databases">
        <title>Identification and distribution of gene clusters putatively required for synthesis of sphingolipid metabolism inhibitors in phylogenetically diverse species of the filamentous fungus Fusarium.</title>
        <authorList>
            <person name="Kim H.-S."/>
            <person name="Busman M."/>
            <person name="Brown D.W."/>
            <person name="Divon H."/>
            <person name="Uhlig S."/>
            <person name="Proctor R.H."/>
        </authorList>
    </citation>
    <scope>NUCLEOTIDE SEQUENCE [LARGE SCALE GENOMIC DNA]</scope>
    <source>
        <strain evidence="2 3">NRRL 20693</strain>
    </source>
</reference>
<proteinExistence type="predicted"/>
<feature type="compositionally biased region" description="Basic and acidic residues" evidence="1">
    <location>
        <begin position="521"/>
        <end position="540"/>
    </location>
</feature>
<dbReference type="EMBL" id="JAAGWQ010000168">
    <property type="protein sequence ID" value="KAF5662203.1"/>
    <property type="molecule type" value="Genomic_DNA"/>
</dbReference>
<dbReference type="AlphaFoldDB" id="A0A8H5T325"/>
<sequence>MNWTEGALSRHSRGKGWDKDAARQKQYFAKARARKNAPSSGKGLNVTSFVPDYIPQPLPSQQRQSAGLTSTRKQRTPRRRLIHKQTEGVHTPSYSPSEDVEIKLRKRKAEDEQPLTTTLDHARQELDIAEKRRRLLEKADWTGVITQKPALVDFSWQNNRSTKPLTKSMSKHDLRSGLPSRGSDQKGQPSKKTLGRLSGYEMKINIGNQNLQWSRGSNSVRSLSTRHDLVRHLPNHDTSQAPMSPYQQQYQSVDKSRRPVTSLNYAYESPDNVQPQGPLLTFPANTDIPLLSRANHQENRPRESDEPKLVVQTHAPVIHQPQPKRGARSRMFDIRSPDLREDSSTVGVLGASVQTSSRLTSEDIRWNSWLSSNNKPTSQQMQQQEQPSISISPGISQYWNTSEESSSIKSPAHHKTTVHTPLYSTEELQQSSCMSCSSGVHVLDDHQSELLSSEPELPQLYATISPSISKNESKYALQKGPLDIESESSIEPGSDLVIPLKTQLPVIPNAQDLLELLSASEKRQDLVRKEDNDREPTLRAEDEDEI</sequence>
<evidence type="ECO:0000313" key="2">
    <source>
        <dbReference type="EMBL" id="KAF5662203.1"/>
    </source>
</evidence>
<feature type="compositionally biased region" description="Polar residues" evidence="1">
    <location>
        <begin position="59"/>
        <end position="71"/>
    </location>
</feature>
<gene>
    <name evidence="2" type="ORF">FHETE_8093</name>
</gene>
<evidence type="ECO:0000256" key="1">
    <source>
        <dbReference type="SAM" id="MobiDB-lite"/>
    </source>
</evidence>
<feature type="region of interest" description="Disordered" evidence="1">
    <location>
        <begin position="521"/>
        <end position="546"/>
    </location>
</feature>
<feature type="region of interest" description="Disordered" evidence="1">
    <location>
        <begin position="160"/>
        <end position="198"/>
    </location>
</feature>
<name>A0A8H5T325_FUSHE</name>
<protein>
    <submittedName>
        <fullName evidence="2">Uncharacterized protein</fullName>
    </submittedName>
</protein>
<feature type="compositionally biased region" description="Basic residues" evidence="1">
    <location>
        <begin position="72"/>
        <end position="83"/>
    </location>
</feature>
<dbReference type="OrthoDB" id="5426563at2759"/>
<organism evidence="2 3">
    <name type="scientific">Fusarium heterosporum</name>
    <dbReference type="NCBI Taxonomy" id="42747"/>
    <lineage>
        <taxon>Eukaryota</taxon>
        <taxon>Fungi</taxon>
        <taxon>Dikarya</taxon>
        <taxon>Ascomycota</taxon>
        <taxon>Pezizomycotina</taxon>
        <taxon>Sordariomycetes</taxon>
        <taxon>Hypocreomycetidae</taxon>
        <taxon>Hypocreales</taxon>
        <taxon>Nectriaceae</taxon>
        <taxon>Fusarium</taxon>
        <taxon>Fusarium heterosporum species complex</taxon>
    </lineage>
</organism>
<evidence type="ECO:0000313" key="3">
    <source>
        <dbReference type="Proteomes" id="UP000567885"/>
    </source>
</evidence>
<feature type="region of interest" description="Disordered" evidence="1">
    <location>
        <begin position="1"/>
        <end position="100"/>
    </location>
</feature>